<keyword evidence="3" id="KW-1185">Reference proteome</keyword>
<feature type="compositionally biased region" description="Basic and acidic residues" evidence="1">
    <location>
        <begin position="269"/>
        <end position="281"/>
    </location>
</feature>
<proteinExistence type="predicted"/>
<accession>A0ABS5F308</accession>
<organism evidence="2 3">
    <name type="scientific">Plastoroseomonas hellenica</name>
    <dbReference type="NCBI Taxonomy" id="2687306"/>
    <lineage>
        <taxon>Bacteria</taxon>
        <taxon>Pseudomonadati</taxon>
        <taxon>Pseudomonadota</taxon>
        <taxon>Alphaproteobacteria</taxon>
        <taxon>Acetobacterales</taxon>
        <taxon>Acetobacteraceae</taxon>
        <taxon>Plastoroseomonas</taxon>
    </lineage>
</organism>
<sequence length="421" mass="47415">MFLALDNPRHAEYDSEAKAIEYLCKKESIVALARDIVKNGLNPLDRIGLVPIEQKAARGTARNYRVEEGNRRVCALKLLLDPELAPAELRKTFEKLSQDWSPIKTVNAVVFQNSDEVRIWLDRIHAGEMNGIGRRRWDAEQKARFDGDNKNKFAQALLDYAESAGMLTAEQRHGKITTVQRFLNNDTFRETLGIQASPDELLRTRPKPDFDIMLRRYIADLTSEKPVSERAVSSRMNKTEIIEYARPLSDLGGVTATRISAEPLAVENSQKKERKAKDPKPRRPQKRTHVAFDNDIYKALQGYGNYKLEKLYHSICTIDLDDHTLLISVGAWSFFETLTACAGRSNTISFDAFLSKGKLSQLGISDTKSPLAALRRINEHGNSTKHHHLAASFNGEQLINDMEVLREVILACIAEAVKGAT</sequence>
<evidence type="ECO:0008006" key="4">
    <source>
        <dbReference type="Google" id="ProtNLM"/>
    </source>
</evidence>
<evidence type="ECO:0000256" key="1">
    <source>
        <dbReference type="SAM" id="MobiDB-lite"/>
    </source>
</evidence>
<evidence type="ECO:0000313" key="2">
    <source>
        <dbReference type="EMBL" id="MBR0666959.1"/>
    </source>
</evidence>
<dbReference type="Proteomes" id="UP001196870">
    <property type="component" value="Unassembled WGS sequence"/>
</dbReference>
<gene>
    <name evidence="2" type="ORF">GXW71_21545</name>
</gene>
<dbReference type="RefSeq" id="WP_211854737.1">
    <property type="nucleotide sequence ID" value="NZ_JAAGBB010000028.1"/>
</dbReference>
<reference evidence="3" key="1">
    <citation type="journal article" date="2021" name="Syst. Appl. Microbiol.">
        <title>Roseomonas hellenica sp. nov., isolated from roots of wild-growing Alkanna tinctoria.</title>
        <authorList>
            <person name="Rat A."/>
            <person name="Naranjo H.D."/>
            <person name="Lebbe L."/>
            <person name="Cnockaert M."/>
            <person name="Krigas N."/>
            <person name="Grigoriadou K."/>
            <person name="Maloupa E."/>
            <person name="Willems A."/>
        </authorList>
    </citation>
    <scope>NUCLEOTIDE SEQUENCE [LARGE SCALE GENOMIC DNA]</scope>
    <source>
        <strain evidence="3">LMG 31523</strain>
    </source>
</reference>
<name>A0ABS5F308_9PROT</name>
<feature type="region of interest" description="Disordered" evidence="1">
    <location>
        <begin position="263"/>
        <end position="288"/>
    </location>
</feature>
<dbReference type="EMBL" id="JAAGBB010000028">
    <property type="protein sequence ID" value="MBR0666959.1"/>
    <property type="molecule type" value="Genomic_DNA"/>
</dbReference>
<protein>
    <recommendedName>
        <fullName evidence="4">DUF4145 domain-containing protein</fullName>
    </recommendedName>
</protein>
<evidence type="ECO:0000313" key="3">
    <source>
        <dbReference type="Proteomes" id="UP001196870"/>
    </source>
</evidence>
<comment type="caution">
    <text evidence="2">The sequence shown here is derived from an EMBL/GenBank/DDBJ whole genome shotgun (WGS) entry which is preliminary data.</text>
</comment>